<accession>A0A0E9XN63</accession>
<reference evidence="1" key="2">
    <citation type="journal article" date="2015" name="Fish Shellfish Immunol.">
        <title>Early steps in the European eel (Anguilla anguilla)-Vibrio vulnificus interaction in the gills: Role of the RtxA13 toxin.</title>
        <authorList>
            <person name="Callol A."/>
            <person name="Pajuelo D."/>
            <person name="Ebbesson L."/>
            <person name="Teles M."/>
            <person name="MacKenzie S."/>
            <person name="Amaro C."/>
        </authorList>
    </citation>
    <scope>NUCLEOTIDE SEQUENCE</scope>
</reference>
<proteinExistence type="predicted"/>
<evidence type="ECO:0000313" key="1">
    <source>
        <dbReference type="EMBL" id="JAI03154.1"/>
    </source>
</evidence>
<sequence>MTANMIHPDLVKKITKSPQKDDKKITVHFPPQFPQALALS</sequence>
<organism evidence="1">
    <name type="scientific">Anguilla anguilla</name>
    <name type="common">European freshwater eel</name>
    <name type="synonym">Muraena anguilla</name>
    <dbReference type="NCBI Taxonomy" id="7936"/>
    <lineage>
        <taxon>Eukaryota</taxon>
        <taxon>Metazoa</taxon>
        <taxon>Chordata</taxon>
        <taxon>Craniata</taxon>
        <taxon>Vertebrata</taxon>
        <taxon>Euteleostomi</taxon>
        <taxon>Actinopterygii</taxon>
        <taxon>Neopterygii</taxon>
        <taxon>Teleostei</taxon>
        <taxon>Anguilliformes</taxon>
        <taxon>Anguillidae</taxon>
        <taxon>Anguilla</taxon>
    </lineage>
</organism>
<dbReference type="AlphaFoldDB" id="A0A0E9XN63"/>
<dbReference type="EMBL" id="GBXM01005424">
    <property type="protein sequence ID" value="JAI03154.1"/>
    <property type="molecule type" value="Transcribed_RNA"/>
</dbReference>
<name>A0A0E9XN63_ANGAN</name>
<protein>
    <submittedName>
        <fullName evidence="1">Uncharacterized protein</fullName>
    </submittedName>
</protein>
<reference evidence="1" key="1">
    <citation type="submission" date="2014-11" db="EMBL/GenBank/DDBJ databases">
        <authorList>
            <person name="Amaro Gonzalez C."/>
        </authorList>
    </citation>
    <scope>NUCLEOTIDE SEQUENCE</scope>
</reference>